<feature type="chain" id="PRO_5025641643" evidence="1">
    <location>
        <begin position="28"/>
        <end position="112"/>
    </location>
</feature>
<proteinExistence type="predicted"/>
<dbReference type="EMBL" id="GIFC01008040">
    <property type="protein sequence ID" value="MXU90123.1"/>
    <property type="molecule type" value="Transcribed_RNA"/>
</dbReference>
<reference evidence="2" key="1">
    <citation type="submission" date="2019-12" db="EMBL/GenBank/DDBJ databases">
        <title>An insight into the sialome of adult female Ixodes ricinus ticks feeding for 6 days.</title>
        <authorList>
            <person name="Perner J."/>
            <person name="Ribeiro J.M.C."/>
        </authorList>
    </citation>
    <scope>NUCLEOTIDE SEQUENCE</scope>
    <source>
        <strain evidence="2">Semi-engorged</strain>
        <tissue evidence="2">Salivary glands</tissue>
    </source>
</reference>
<name>A0A6B0UKG1_IXORI</name>
<keyword evidence="1" id="KW-0732">Signal</keyword>
<organism evidence="2">
    <name type="scientific">Ixodes ricinus</name>
    <name type="common">Common tick</name>
    <name type="synonym">Acarus ricinus</name>
    <dbReference type="NCBI Taxonomy" id="34613"/>
    <lineage>
        <taxon>Eukaryota</taxon>
        <taxon>Metazoa</taxon>
        <taxon>Ecdysozoa</taxon>
        <taxon>Arthropoda</taxon>
        <taxon>Chelicerata</taxon>
        <taxon>Arachnida</taxon>
        <taxon>Acari</taxon>
        <taxon>Parasitiformes</taxon>
        <taxon>Ixodida</taxon>
        <taxon>Ixodoidea</taxon>
        <taxon>Ixodidae</taxon>
        <taxon>Ixodinae</taxon>
        <taxon>Ixodes</taxon>
    </lineage>
</organism>
<feature type="signal peptide" evidence="1">
    <location>
        <begin position="1"/>
        <end position="27"/>
    </location>
</feature>
<dbReference type="AlphaFoldDB" id="A0A6B0UKG1"/>
<evidence type="ECO:0000313" key="2">
    <source>
        <dbReference type="EMBL" id="MXU90123.1"/>
    </source>
</evidence>
<evidence type="ECO:0000256" key="1">
    <source>
        <dbReference type="SAM" id="SignalP"/>
    </source>
</evidence>
<protein>
    <submittedName>
        <fullName evidence="2">Putative secreted protein</fullName>
    </submittedName>
</protein>
<sequence length="112" mass="12553">MLPIKHTHFFSFKSLIFCFTFTATVEAQVKGSSVFLPFVARSASNSVTRNSERNRKLSLRLLKTRIPKSGSVNSDLLANRVKASTSAPIAKRWYKSLPTPNYNNTKKKSLSS</sequence>
<accession>A0A6B0UKG1</accession>